<dbReference type="CDD" id="cd04301">
    <property type="entry name" value="NAT_SF"/>
    <property type="match status" value="1"/>
</dbReference>
<evidence type="ECO:0000313" key="3">
    <source>
        <dbReference type="EMBL" id="KZO96866.1"/>
    </source>
</evidence>
<dbReference type="GO" id="GO:0006048">
    <property type="term" value="P:UDP-N-acetylglucosamine biosynthetic process"/>
    <property type="evidence" value="ECO:0007669"/>
    <property type="project" value="UniProtKB-UniPathway"/>
</dbReference>
<dbReference type="Pfam" id="PF13673">
    <property type="entry name" value="Acetyltransf_10"/>
    <property type="match status" value="1"/>
</dbReference>
<proteinExistence type="predicted"/>
<name>A0A167MM97_CALVF</name>
<feature type="domain" description="N-acetyltransferase" evidence="2">
    <location>
        <begin position="83"/>
        <end position="171"/>
    </location>
</feature>
<protein>
    <recommendedName>
        <fullName evidence="2">N-acetyltransferase domain-containing protein</fullName>
    </recommendedName>
</protein>
<dbReference type="PROSITE" id="PS51186">
    <property type="entry name" value="GNAT"/>
    <property type="match status" value="1"/>
</dbReference>
<dbReference type="PANTHER" id="PTHR43233:SF1">
    <property type="entry name" value="FAMILY N-ACETYLTRANSFERASE, PUTATIVE (AFU_ORTHOLOGUE AFUA_6G03350)-RELATED"/>
    <property type="match status" value="1"/>
</dbReference>
<reference evidence="3 4" key="1">
    <citation type="journal article" date="2016" name="Mol. Biol. Evol.">
        <title>Comparative Genomics of Early-Diverging Mushroom-Forming Fungi Provides Insights into the Origins of Lignocellulose Decay Capabilities.</title>
        <authorList>
            <person name="Nagy L.G."/>
            <person name="Riley R."/>
            <person name="Tritt A."/>
            <person name="Adam C."/>
            <person name="Daum C."/>
            <person name="Floudas D."/>
            <person name="Sun H."/>
            <person name="Yadav J.S."/>
            <person name="Pangilinan J."/>
            <person name="Larsson K.H."/>
            <person name="Matsuura K."/>
            <person name="Barry K."/>
            <person name="Labutti K."/>
            <person name="Kuo R."/>
            <person name="Ohm R.A."/>
            <person name="Bhattacharya S.S."/>
            <person name="Shirouzu T."/>
            <person name="Yoshinaga Y."/>
            <person name="Martin F.M."/>
            <person name="Grigoriev I.V."/>
            <person name="Hibbett D.S."/>
        </authorList>
    </citation>
    <scope>NUCLEOTIDE SEQUENCE [LARGE SCALE GENOMIC DNA]</scope>
    <source>
        <strain evidence="3 4">TUFC12733</strain>
    </source>
</reference>
<feature type="region of interest" description="Disordered" evidence="1">
    <location>
        <begin position="61"/>
        <end position="86"/>
    </location>
</feature>
<dbReference type="EMBL" id="KV417282">
    <property type="protein sequence ID" value="KZO96866.1"/>
    <property type="molecule type" value="Genomic_DNA"/>
</dbReference>
<gene>
    <name evidence="3" type="ORF">CALVIDRAFT_536785</name>
</gene>
<dbReference type="InterPro" id="IPR016181">
    <property type="entry name" value="Acyl_CoA_acyltransferase"/>
</dbReference>
<dbReference type="InterPro" id="IPR000182">
    <property type="entry name" value="GNAT_dom"/>
</dbReference>
<evidence type="ECO:0000313" key="4">
    <source>
        <dbReference type="Proteomes" id="UP000076738"/>
    </source>
</evidence>
<sequence>MSTNSTITAYTYTLSHALPRPATYRHLRTSCGLSDKSTQACLLGLPRSVFCVLVLADPAPGSANTPASTRAKEEGEGEGEQPDPRAVGIGRLIGDSALFLQIVDIAVLPAHQKRGLGKLIMRELMRWVEEHVPETGYVSLIADGEARRLYSGFGFVETEKEGSVGMALRVGSGETKGGQGRGAASVDA</sequence>
<dbReference type="UniPathway" id="UPA00113">
    <property type="reaction ID" value="UER00529"/>
</dbReference>
<organism evidence="3 4">
    <name type="scientific">Calocera viscosa (strain TUFC12733)</name>
    <dbReference type="NCBI Taxonomy" id="1330018"/>
    <lineage>
        <taxon>Eukaryota</taxon>
        <taxon>Fungi</taxon>
        <taxon>Dikarya</taxon>
        <taxon>Basidiomycota</taxon>
        <taxon>Agaricomycotina</taxon>
        <taxon>Dacrymycetes</taxon>
        <taxon>Dacrymycetales</taxon>
        <taxon>Dacrymycetaceae</taxon>
        <taxon>Calocera</taxon>
    </lineage>
</organism>
<keyword evidence="4" id="KW-1185">Reference proteome</keyword>
<evidence type="ECO:0000256" key="1">
    <source>
        <dbReference type="SAM" id="MobiDB-lite"/>
    </source>
</evidence>
<dbReference type="PANTHER" id="PTHR43233">
    <property type="entry name" value="FAMILY N-ACETYLTRANSFERASE, PUTATIVE (AFU_ORTHOLOGUE AFUA_6G03350)-RELATED"/>
    <property type="match status" value="1"/>
</dbReference>
<accession>A0A167MM97</accession>
<dbReference type="Gene3D" id="3.40.630.30">
    <property type="match status" value="1"/>
</dbReference>
<dbReference type="SUPFAM" id="SSF55729">
    <property type="entry name" value="Acyl-CoA N-acyltransferases (Nat)"/>
    <property type="match status" value="1"/>
</dbReference>
<dbReference type="Proteomes" id="UP000076738">
    <property type="component" value="Unassembled WGS sequence"/>
</dbReference>
<dbReference type="STRING" id="1330018.A0A167MM97"/>
<dbReference type="AlphaFoldDB" id="A0A167MM97"/>
<dbReference type="InterPro" id="IPR053144">
    <property type="entry name" value="Acetyltransferase_Butenolide"/>
</dbReference>
<dbReference type="OrthoDB" id="2744543at2759"/>
<evidence type="ECO:0000259" key="2">
    <source>
        <dbReference type="PROSITE" id="PS51186"/>
    </source>
</evidence>
<dbReference type="GO" id="GO:0016747">
    <property type="term" value="F:acyltransferase activity, transferring groups other than amino-acyl groups"/>
    <property type="evidence" value="ECO:0007669"/>
    <property type="project" value="InterPro"/>
</dbReference>